<reference evidence="2" key="1">
    <citation type="journal article" date="2020" name="Nature">
        <title>Giant virus diversity and host interactions through global metagenomics.</title>
        <authorList>
            <person name="Schulz F."/>
            <person name="Roux S."/>
            <person name="Paez-Espino D."/>
            <person name="Jungbluth S."/>
            <person name="Walsh D.A."/>
            <person name="Denef V.J."/>
            <person name="McMahon K.D."/>
            <person name="Konstantinidis K.T."/>
            <person name="Eloe-Fadrosh E.A."/>
            <person name="Kyrpides N.C."/>
            <person name="Woyke T."/>
        </authorList>
    </citation>
    <scope>NUCLEOTIDE SEQUENCE</scope>
    <source>
        <strain evidence="2">GVMAG-M-3300023174-141</strain>
    </source>
</reference>
<name>A0A6C0DG14_9ZZZZ</name>
<sequence length="246" mass="28912">MADQKPDFVASFDDSLDNSEPVMEPTHADRERNILEKAFKPEVKPTVEPEAIKPELEANPDTPDIQPNTNHAIKHGDTAKLAETIEIQNPKNIFPHIMPYPEFSPKQHHFRFKHRMHASKLEMTIREIDPAFTVQFNEGKDNVDVMIERNGSVVGKLQFLHFDRRDRHNKARHYVKIHFYQFEDVALFQQVIQAVKQFFESMGPHSSSRSSHKKKHASRTIHRKRVMRPTHKKKHVRHTRKKPHHK</sequence>
<feature type="region of interest" description="Disordered" evidence="1">
    <location>
        <begin position="202"/>
        <end position="246"/>
    </location>
</feature>
<feature type="region of interest" description="Disordered" evidence="1">
    <location>
        <begin position="1"/>
        <end position="67"/>
    </location>
</feature>
<feature type="compositionally biased region" description="Basic and acidic residues" evidence="1">
    <location>
        <begin position="26"/>
        <end position="56"/>
    </location>
</feature>
<feature type="compositionally biased region" description="Basic residues" evidence="1">
    <location>
        <begin position="210"/>
        <end position="246"/>
    </location>
</feature>
<proteinExistence type="predicted"/>
<dbReference type="AlphaFoldDB" id="A0A6C0DG14"/>
<protein>
    <submittedName>
        <fullName evidence="2">Uncharacterized protein</fullName>
    </submittedName>
</protein>
<accession>A0A6C0DG14</accession>
<evidence type="ECO:0000256" key="1">
    <source>
        <dbReference type="SAM" id="MobiDB-lite"/>
    </source>
</evidence>
<organism evidence="2">
    <name type="scientific">viral metagenome</name>
    <dbReference type="NCBI Taxonomy" id="1070528"/>
    <lineage>
        <taxon>unclassified sequences</taxon>
        <taxon>metagenomes</taxon>
        <taxon>organismal metagenomes</taxon>
    </lineage>
</organism>
<dbReference type="EMBL" id="MN739586">
    <property type="protein sequence ID" value="QHT14525.1"/>
    <property type="molecule type" value="Genomic_DNA"/>
</dbReference>
<evidence type="ECO:0000313" key="2">
    <source>
        <dbReference type="EMBL" id="QHT14525.1"/>
    </source>
</evidence>